<evidence type="ECO:0000259" key="9">
    <source>
        <dbReference type="Pfam" id="PF07779"/>
    </source>
</evidence>
<evidence type="ECO:0000256" key="6">
    <source>
        <dbReference type="ARBA" id="ARBA00023136"/>
    </source>
</evidence>
<comment type="similarity">
    <text evidence="2">Belongs to the PC-esterase family. CASD1 subfamily.</text>
</comment>
<evidence type="ECO:0000256" key="1">
    <source>
        <dbReference type="ARBA" id="ARBA00004141"/>
    </source>
</evidence>
<feature type="transmembrane region" description="Helical" evidence="8">
    <location>
        <begin position="276"/>
        <end position="296"/>
    </location>
</feature>
<keyword evidence="3" id="KW-0808">Transferase</keyword>
<dbReference type="GO" id="GO:0016020">
    <property type="term" value="C:membrane"/>
    <property type="evidence" value="ECO:0007669"/>
    <property type="project" value="UniProtKB-SubCell"/>
</dbReference>
<evidence type="ECO:0000313" key="11">
    <source>
        <dbReference type="Proteomes" id="UP000735302"/>
    </source>
</evidence>
<feature type="transmembrane region" description="Helical" evidence="8">
    <location>
        <begin position="234"/>
        <end position="255"/>
    </location>
</feature>
<dbReference type="GO" id="GO:0005794">
    <property type="term" value="C:Golgi apparatus"/>
    <property type="evidence" value="ECO:0007669"/>
    <property type="project" value="UniProtKB-ARBA"/>
</dbReference>
<evidence type="ECO:0000256" key="2">
    <source>
        <dbReference type="ARBA" id="ARBA00010666"/>
    </source>
</evidence>
<protein>
    <submittedName>
        <fullName evidence="10">Protein reduced wall acetylation 1</fullName>
    </submittedName>
</protein>
<dbReference type="PANTHER" id="PTHR13533:SF45">
    <property type="entry name" value="CAS1P 10 TM ACYL TRANSFERASE DOMAIN-CONTAINING PROTEIN"/>
    <property type="match status" value="1"/>
</dbReference>
<feature type="transmembrane region" description="Helical" evidence="8">
    <location>
        <begin position="20"/>
        <end position="40"/>
    </location>
</feature>
<evidence type="ECO:0000256" key="8">
    <source>
        <dbReference type="SAM" id="Phobius"/>
    </source>
</evidence>
<keyword evidence="11" id="KW-1185">Reference proteome</keyword>
<feature type="transmembrane region" description="Helical" evidence="8">
    <location>
        <begin position="168"/>
        <end position="187"/>
    </location>
</feature>
<comment type="caution">
    <text evidence="10">The sequence shown here is derived from an EMBL/GenBank/DDBJ whole genome shotgun (WGS) entry which is preliminary data.</text>
</comment>
<reference evidence="10 11" key="1">
    <citation type="journal article" date="2021" name="Elife">
        <title>Chloroplast acquisition without the gene transfer in kleptoplastic sea slugs, Plakobranchus ocellatus.</title>
        <authorList>
            <person name="Maeda T."/>
            <person name="Takahashi S."/>
            <person name="Yoshida T."/>
            <person name="Shimamura S."/>
            <person name="Takaki Y."/>
            <person name="Nagai Y."/>
            <person name="Toyoda A."/>
            <person name="Suzuki Y."/>
            <person name="Arimoto A."/>
            <person name="Ishii H."/>
            <person name="Satoh N."/>
            <person name="Nishiyama T."/>
            <person name="Hasebe M."/>
            <person name="Maruyama T."/>
            <person name="Minagawa J."/>
            <person name="Obokata J."/>
            <person name="Shigenobu S."/>
        </authorList>
    </citation>
    <scope>NUCLEOTIDE SEQUENCE [LARGE SCALE GENOMIC DNA]</scope>
</reference>
<evidence type="ECO:0000256" key="7">
    <source>
        <dbReference type="ARBA" id="ARBA00023180"/>
    </source>
</evidence>
<dbReference type="Pfam" id="PF07779">
    <property type="entry name" value="Cas1_AcylT"/>
    <property type="match status" value="1"/>
</dbReference>
<keyword evidence="7" id="KW-0325">Glycoprotein</keyword>
<dbReference type="EMBL" id="BLXT01001935">
    <property type="protein sequence ID" value="GFN89443.1"/>
    <property type="molecule type" value="Genomic_DNA"/>
</dbReference>
<feature type="transmembrane region" description="Helical" evidence="8">
    <location>
        <begin position="98"/>
        <end position="119"/>
    </location>
</feature>
<dbReference type="InterPro" id="IPR012419">
    <property type="entry name" value="Cas1_AcylTrans_dom"/>
</dbReference>
<proteinExistence type="inferred from homology"/>
<name>A0AAV3Z2A1_9GAST</name>
<evidence type="ECO:0000313" key="10">
    <source>
        <dbReference type="EMBL" id="GFN89443.1"/>
    </source>
</evidence>
<evidence type="ECO:0000256" key="4">
    <source>
        <dbReference type="ARBA" id="ARBA00022692"/>
    </source>
</evidence>
<comment type="subcellular location">
    <subcellularLocation>
        <location evidence="1">Membrane</location>
        <topology evidence="1">Multi-pass membrane protein</topology>
    </subcellularLocation>
</comment>
<dbReference type="GO" id="GO:0005975">
    <property type="term" value="P:carbohydrate metabolic process"/>
    <property type="evidence" value="ECO:0007669"/>
    <property type="project" value="UniProtKB-ARBA"/>
</dbReference>
<feature type="transmembrane region" description="Helical" evidence="8">
    <location>
        <begin position="52"/>
        <end position="78"/>
    </location>
</feature>
<dbReference type="GO" id="GO:0016740">
    <property type="term" value="F:transferase activity"/>
    <property type="evidence" value="ECO:0007669"/>
    <property type="project" value="UniProtKB-KW"/>
</dbReference>
<feature type="transmembrane region" description="Helical" evidence="8">
    <location>
        <begin position="199"/>
        <end position="222"/>
    </location>
</feature>
<keyword evidence="4 8" id="KW-0812">Transmembrane</keyword>
<organism evidence="10 11">
    <name type="scientific">Plakobranchus ocellatus</name>
    <dbReference type="NCBI Taxonomy" id="259542"/>
    <lineage>
        <taxon>Eukaryota</taxon>
        <taxon>Metazoa</taxon>
        <taxon>Spiralia</taxon>
        <taxon>Lophotrochozoa</taxon>
        <taxon>Mollusca</taxon>
        <taxon>Gastropoda</taxon>
        <taxon>Heterobranchia</taxon>
        <taxon>Euthyneura</taxon>
        <taxon>Panpulmonata</taxon>
        <taxon>Sacoglossa</taxon>
        <taxon>Placobranchoidea</taxon>
        <taxon>Plakobranchidae</taxon>
        <taxon>Plakobranchus</taxon>
    </lineage>
</organism>
<gene>
    <name evidence="10" type="ORF">PoB_001594900</name>
</gene>
<keyword evidence="6 8" id="KW-0472">Membrane</keyword>
<dbReference type="PANTHER" id="PTHR13533">
    <property type="entry name" value="N-ACETYLNEURAMINATE 9-O-ACETYLTRANSFERASE"/>
    <property type="match status" value="1"/>
</dbReference>
<evidence type="ECO:0000256" key="3">
    <source>
        <dbReference type="ARBA" id="ARBA00022679"/>
    </source>
</evidence>
<feature type="transmembrane region" description="Helical" evidence="8">
    <location>
        <begin position="140"/>
        <end position="162"/>
    </location>
</feature>
<dbReference type="Proteomes" id="UP000735302">
    <property type="component" value="Unassembled WGS sequence"/>
</dbReference>
<dbReference type="AlphaFoldDB" id="A0AAV3Z2A1"/>
<sequence length="299" mass="34901">MLFRLNFLVIFVVIVTNNEYMFYYICAMHTYWFLSVYVFMRVLNSWNRVSHLMAAKFVAYAVFNAIIFDIPGVCQAVFRPLQFILGLHNGLLDLMHQWTFRAGLDHWACFVGMVCAYNYPHFEGFMVYLDSKSSDMLRKSLIRFGLTAACLCAGFVWFFVFLRLEKHAYLAFHPYTSPIPVLCFLILRNIHPVLRTHHIALFSWLGKITLETYLSQFHIYLLNKGKTILTLMPGYPMLNFFLTTILYLAISHRLFLITNHCSSFLLPSDRDMRCTLRIFIGTLVLLALSLSISYVLRVV</sequence>
<feature type="domain" description="Cas1p 10 TM acyl transferase" evidence="9">
    <location>
        <begin position="1"/>
        <end position="271"/>
    </location>
</feature>
<keyword evidence="5 8" id="KW-1133">Transmembrane helix</keyword>
<evidence type="ECO:0000256" key="5">
    <source>
        <dbReference type="ARBA" id="ARBA00022989"/>
    </source>
</evidence>
<accession>A0AAV3Z2A1</accession>